<feature type="compositionally biased region" description="Low complexity" evidence="1">
    <location>
        <begin position="25"/>
        <end position="35"/>
    </location>
</feature>
<feature type="region of interest" description="Disordered" evidence="1">
    <location>
        <begin position="263"/>
        <end position="331"/>
    </location>
</feature>
<organism evidence="2 3">
    <name type="scientific">Gonium pectorale</name>
    <name type="common">Green alga</name>
    <dbReference type="NCBI Taxonomy" id="33097"/>
    <lineage>
        <taxon>Eukaryota</taxon>
        <taxon>Viridiplantae</taxon>
        <taxon>Chlorophyta</taxon>
        <taxon>core chlorophytes</taxon>
        <taxon>Chlorophyceae</taxon>
        <taxon>CS clade</taxon>
        <taxon>Chlamydomonadales</taxon>
        <taxon>Volvocaceae</taxon>
        <taxon>Gonium</taxon>
    </lineage>
</organism>
<gene>
    <name evidence="2" type="ORF">GPECTOR_109g208</name>
</gene>
<feature type="region of interest" description="Disordered" evidence="1">
    <location>
        <begin position="1"/>
        <end position="54"/>
    </location>
</feature>
<evidence type="ECO:0000313" key="2">
    <source>
        <dbReference type="EMBL" id="KXZ42965.1"/>
    </source>
</evidence>
<name>A0A150G0I4_GONPE</name>
<proteinExistence type="predicted"/>
<feature type="compositionally biased region" description="Acidic residues" evidence="1">
    <location>
        <begin position="208"/>
        <end position="221"/>
    </location>
</feature>
<accession>A0A150G0I4</accession>
<keyword evidence="3" id="KW-1185">Reference proteome</keyword>
<feature type="compositionally biased region" description="Low complexity" evidence="1">
    <location>
        <begin position="297"/>
        <end position="326"/>
    </location>
</feature>
<dbReference type="Proteomes" id="UP000075714">
    <property type="component" value="Unassembled WGS sequence"/>
</dbReference>
<dbReference type="AlphaFoldDB" id="A0A150G0I4"/>
<reference evidence="3" key="1">
    <citation type="journal article" date="2016" name="Nat. Commun.">
        <title>The Gonium pectorale genome demonstrates co-option of cell cycle regulation during the evolution of multicellularity.</title>
        <authorList>
            <person name="Hanschen E.R."/>
            <person name="Marriage T.N."/>
            <person name="Ferris P.J."/>
            <person name="Hamaji T."/>
            <person name="Toyoda A."/>
            <person name="Fujiyama A."/>
            <person name="Neme R."/>
            <person name="Noguchi H."/>
            <person name="Minakuchi Y."/>
            <person name="Suzuki M."/>
            <person name="Kawai-Toyooka H."/>
            <person name="Smith D.R."/>
            <person name="Sparks H."/>
            <person name="Anderson J."/>
            <person name="Bakaric R."/>
            <person name="Luria V."/>
            <person name="Karger A."/>
            <person name="Kirschner M.W."/>
            <person name="Durand P.M."/>
            <person name="Michod R.E."/>
            <person name="Nozaki H."/>
            <person name="Olson B.J."/>
        </authorList>
    </citation>
    <scope>NUCLEOTIDE SEQUENCE [LARGE SCALE GENOMIC DNA]</scope>
    <source>
        <strain evidence="3">NIES-2863</strain>
    </source>
</reference>
<evidence type="ECO:0000256" key="1">
    <source>
        <dbReference type="SAM" id="MobiDB-lite"/>
    </source>
</evidence>
<dbReference type="STRING" id="33097.A0A150G0I4"/>
<comment type="caution">
    <text evidence="2">The sequence shown here is derived from an EMBL/GenBank/DDBJ whole genome shotgun (WGS) entry which is preliminary data.</text>
</comment>
<evidence type="ECO:0000313" key="3">
    <source>
        <dbReference type="Proteomes" id="UP000075714"/>
    </source>
</evidence>
<feature type="compositionally biased region" description="Basic and acidic residues" evidence="1">
    <location>
        <begin position="38"/>
        <end position="48"/>
    </location>
</feature>
<feature type="region of interest" description="Disordered" evidence="1">
    <location>
        <begin position="208"/>
        <end position="244"/>
    </location>
</feature>
<protein>
    <submittedName>
        <fullName evidence="2">Uncharacterized protein</fullName>
    </submittedName>
</protein>
<dbReference type="EMBL" id="LSYV01000109">
    <property type="protein sequence ID" value="KXZ42965.1"/>
    <property type="molecule type" value="Genomic_DNA"/>
</dbReference>
<dbReference type="OrthoDB" id="552711at2759"/>
<feature type="compositionally biased region" description="Low complexity" evidence="1">
    <location>
        <begin position="263"/>
        <end position="283"/>
    </location>
</feature>
<sequence>MYSISTVAKARQPLNQKKKQKRVDAAAAAAAAPKPKLQPKDAKPKDAKTTGAGAAMAAMKPAGEAVLRQAGVAIGSVKTVNAAKVVGAAPPGSGAAARIAGAVVNNESMAPERVVRQRNIPGWSPGDKPKNMSTLEQQRAMVAALRAQAKEEATRGNKATAAAAAAKAAAATAAGAGGRGGNLLPAGGSGRLGAGQPQVRQQLLWGDDDEAEGADSSEDGEGLLFGRYQRDDASSDSPEEPGLTAQQRDFQLAQEDFPAFPKAAGAGASASASATPTKRAAAPPATPPQYDVPAPTPASALSSSGGAAAAAGPSPDGAQLAAPAAENADEEDPIIATDPVFATDDGTVVVQDAYGNYLRMEDVYGPNPELIGLQDEHGVVSYHVVIRQSALAAQQQLLQPHEEAESPAAAGNGTAAIVADAASGVYAGMTVNGLHTYAQPEAPMQAQALAPTFSATGMLPAVGSNGALAPEAPSPAPAPAPALPAAAALAMGQCMVQGAGAADDEEGDLGDLLALCMGGSGGGAPAPAAPSPAAYMDPAAAAQHSHPHYQQQPEYLPPQQPQHVYGGYPMYGKEYGTYGGGVAAAPAPAPAAPEEELDDLMQLLCV</sequence>